<keyword evidence="2" id="KW-1185">Reference proteome</keyword>
<gene>
    <name evidence="1" type="ORF">ECPE_LOCUS16603</name>
</gene>
<evidence type="ECO:0000313" key="3">
    <source>
        <dbReference type="WBParaSite" id="ECPE_0001664601-mRNA-1"/>
    </source>
</evidence>
<organism evidence="3">
    <name type="scientific">Echinostoma caproni</name>
    <dbReference type="NCBI Taxonomy" id="27848"/>
    <lineage>
        <taxon>Eukaryota</taxon>
        <taxon>Metazoa</taxon>
        <taxon>Spiralia</taxon>
        <taxon>Lophotrochozoa</taxon>
        <taxon>Platyhelminthes</taxon>
        <taxon>Trematoda</taxon>
        <taxon>Digenea</taxon>
        <taxon>Plagiorchiida</taxon>
        <taxon>Echinostomata</taxon>
        <taxon>Echinostomatoidea</taxon>
        <taxon>Echinostomatidae</taxon>
        <taxon>Echinostoma</taxon>
    </lineage>
</organism>
<protein>
    <submittedName>
        <fullName evidence="3">Retrotrans_gag domain-containing protein</fullName>
    </submittedName>
</protein>
<reference evidence="1 2" key="2">
    <citation type="submission" date="2018-11" db="EMBL/GenBank/DDBJ databases">
        <authorList>
            <consortium name="Pathogen Informatics"/>
        </authorList>
    </citation>
    <scope>NUCLEOTIDE SEQUENCE [LARGE SCALE GENOMIC DNA]</scope>
    <source>
        <strain evidence="1 2">Egypt</strain>
    </source>
</reference>
<dbReference type="Proteomes" id="UP000272942">
    <property type="component" value="Unassembled WGS sequence"/>
</dbReference>
<reference evidence="3" key="1">
    <citation type="submission" date="2016-06" db="UniProtKB">
        <authorList>
            <consortium name="WormBaseParasite"/>
        </authorList>
    </citation>
    <scope>IDENTIFICATION</scope>
</reference>
<evidence type="ECO:0000313" key="2">
    <source>
        <dbReference type="Proteomes" id="UP000272942"/>
    </source>
</evidence>
<dbReference type="WBParaSite" id="ECPE_0001664601-mRNA-1">
    <property type="protein sequence ID" value="ECPE_0001664601-mRNA-1"/>
    <property type="gene ID" value="ECPE_0001664601"/>
</dbReference>
<evidence type="ECO:0000313" key="1">
    <source>
        <dbReference type="EMBL" id="VDP93875.1"/>
    </source>
</evidence>
<name>A0A183BBL8_9TREM</name>
<sequence length="211" mass="24647">MSEFSSPVKEFPRLFGPFAEVVAKMKTASPYEQIPPLIAPARFVLREDFGVWKSQVRHYFRRLPSSHRADAVINLLTLEAYKSVMDFDLPDDMDSLLETMRRRLAGPKTAFNYREEFYMRQQRPQESLIHYMGSARHPSRLAYLMYTVEERNSHILDRLLAGLREPRVKDELQLWSPKDLAAAESMTEILDRNGHREKRPQGVFAAGFRQE</sequence>
<dbReference type="AlphaFoldDB" id="A0A183BBL8"/>
<proteinExistence type="predicted"/>
<dbReference type="EMBL" id="UZAN01065052">
    <property type="protein sequence ID" value="VDP93875.1"/>
    <property type="molecule type" value="Genomic_DNA"/>
</dbReference>
<accession>A0A183BBL8</accession>